<evidence type="ECO:0000313" key="2">
    <source>
        <dbReference type="Proteomes" id="UP000011761"/>
    </source>
</evidence>
<keyword evidence="2" id="KW-1185">Reference proteome</keyword>
<organism evidence="1 2">
    <name type="scientific">Baudoinia panamericana (strain UAMH 10762)</name>
    <name type="common">Angels' share fungus</name>
    <name type="synonym">Baudoinia compniacensis (strain UAMH 10762)</name>
    <dbReference type="NCBI Taxonomy" id="717646"/>
    <lineage>
        <taxon>Eukaryota</taxon>
        <taxon>Fungi</taxon>
        <taxon>Dikarya</taxon>
        <taxon>Ascomycota</taxon>
        <taxon>Pezizomycotina</taxon>
        <taxon>Dothideomycetes</taxon>
        <taxon>Dothideomycetidae</taxon>
        <taxon>Mycosphaerellales</taxon>
        <taxon>Teratosphaeriaceae</taxon>
        <taxon>Baudoinia</taxon>
    </lineage>
</organism>
<dbReference type="KEGG" id="bcom:BAUCODRAFT_498590"/>
<dbReference type="GeneID" id="19114917"/>
<proteinExistence type="predicted"/>
<accession>M2MGB1</accession>
<evidence type="ECO:0000313" key="1">
    <source>
        <dbReference type="EMBL" id="EMC95666.1"/>
    </source>
</evidence>
<gene>
    <name evidence="1" type="ORF">BAUCODRAFT_498590</name>
</gene>
<dbReference type="Proteomes" id="UP000011761">
    <property type="component" value="Unassembled WGS sequence"/>
</dbReference>
<dbReference type="HOGENOM" id="CLU_2605662_0_0_1"/>
<reference evidence="1 2" key="1">
    <citation type="journal article" date="2012" name="PLoS Pathog.">
        <title>Diverse lifestyles and strategies of plant pathogenesis encoded in the genomes of eighteen Dothideomycetes fungi.</title>
        <authorList>
            <person name="Ohm R.A."/>
            <person name="Feau N."/>
            <person name="Henrissat B."/>
            <person name="Schoch C.L."/>
            <person name="Horwitz B.A."/>
            <person name="Barry K.W."/>
            <person name="Condon B.J."/>
            <person name="Copeland A.C."/>
            <person name="Dhillon B."/>
            <person name="Glaser F."/>
            <person name="Hesse C.N."/>
            <person name="Kosti I."/>
            <person name="LaButti K."/>
            <person name="Lindquist E.A."/>
            <person name="Lucas S."/>
            <person name="Salamov A.A."/>
            <person name="Bradshaw R.E."/>
            <person name="Ciuffetti L."/>
            <person name="Hamelin R.C."/>
            <person name="Kema G.H.J."/>
            <person name="Lawrence C."/>
            <person name="Scott J.A."/>
            <person name="Spatafora J.W."/>
            <person name="Turgeon B.G."/>
            <person name="de Wit P.J.G.M."/>
            <person name="Zhong S."/>
            <person name="Goodwin S.B."/>
            <person name="Grigoriev I.V."/>
        </authorList>
    </citation>
    <scope>NUCLEOTIDE SEQUENCE [LARGE SCALE GENOMIC DNA]</scope>
    <source>
        <strain evidence="1 2">UAMH 10762</strain>
    </source>
</reference>
<sequence>MHKHASTRFHMIKIVCAFCCSALFTLLQRRPALILRTALTPSSNPWLACSKQHPWRWSIDFHLDLSGIEEAHSLPMATV</sequence>
<dbReference type="AlphaFoldDB" id="M2MGB1"/>
<name>M2MGB1_BAUPA</name>
<dbReference type="EMBL" id="KB445556">
    <property type="protein sequence ID" value="EMC95666.1"/>
    <property type="molecule type" value="Genomic_DNA"/>
</dbReference>
<protein>
    <submittedName>
        <fullName evidence="1">Uncharacterized protein</fullName>
    </submittedName>
</protein>
<dbReference type="RefSeq" id="XP_007677090.1">
    <property type="nucleotide sequence ID" value="XM_007678900.1"/>
</dbReference>